<evidence type="ECO:0000313" key="3">
    <source>
        <dbReference type="EMBL" id="CAH3162859.1"/>
    </source>
</evidence>
<accession>A0ABN8QE98</accession>
<keyword evidence="4" id="KW-1185">Reference proteome</keyword>
<dbReference type="SUPFAM" id="SSF103657">
    <property type="entry name" value="BAR/IMD domain-like"/>
    <property type="match status" value="1"/>
</dbReference>
<dbReference type="InterPro" id="IPR030798">
    <property type="entry name" value="Arfaptin_fam"/>
</dbReference>
<dbReference type="InterPro" id="IPR010504">
    <property type="entry name" value="AH_dom"/>
</dbReference>
<dbReference type="SMART" id="SM01015">
    <property type="entry name" value="Arfaptin"/>
    <property type="match status" value="1"/>
</dbReference>
<evidence type="ECO:0000256" key="1">
    <source>
        <dbReference type="SAM" id="MobiDB-lite"/>
    </source>
</evidence>
<feature type="region of interest" description="Disordered" evidence="1">
    <location>
        <begin position="1"/>
        <end position="32"/>
    </location>
</feature>
<dbReference type="Proteomes" id="UP001159405">
    <property type="component" value="Unassembled WGS sequence"/>
</dbReference>
<dbReference type="Gene3D" id="1.20.1270.60">
    <property type="entry name" value="Arfaptin homology (AH) domain/BAR domain"/>
    <property type="match status" value="2"/>
</dbReference>
<organism evidence="3 4">
    <name type="scientific">Porites lobata</name>
    <dbReference type="NCBI Taxonomy" id="104759"/>
    <lineage>
        <taxon>Eukaryota</taxon>
        <taxon>Metazoa</taxon>
        <taxon>Cnidaria</taxon>
        <taxon>Anthozoa</taxon>
        <taxon>Hexacorallia</taxon>
        <taxon>Scleractinia</taxon>
        <taxon>Fungiina</taxon>
        <taxon>Poritidae</taxon>
        <taxon>Porites</taxon>
    </lineage>
</organism>
<sequence>MDRTPERDSDNQLMSVAVGTNAPTSRIDFEEDNHFPVTDLQESGYSAELRDSPAATLALDDRDPTASSSSVAAPTVDQVSRAQKLDPKERSIWFGTGTKTVDTDLEEQILMLKETQIKYTELLKLAKQMMQHFQRMTDSQRDLAAAFADLKMKLPESAELQYGLNNSVETQRSLIMNGEILLGALSFFISNLTTLVHTTMEDSIVTVKTYESARESMPLAKHQHDIHKEKFDKLRTTLTIKLGFLEENKVKVMQKQLLLFQNATSAYFSGDKQALENCVKTFHFKIPRE</sequence>
<dbReference type="PROSITE" id="PS50870">
    <property type="entry name" value="AH"/>
    <property type="match status" value="1"/>
</dbReference>
<evidence type="ECO:0000313" key="4">
    <source>
        <dbReference type="Proteomes" id="UP001159405"/>
    </source>
</evidence>
<feature type="compositionally biased region" description="Basic and acidic residues" evidence="1">
    <location>
        <begin position="1"/>
        <end position="10"/>
    </location>
</feature>
<feature type="domain" description="AH" evidence="2">
    <location>
        <begin position="100"/>
        <end position="280"/>
    </location>
</feature>
<gene>
    <name evidence="3" type="ORF">PLOB_00005511</name>
</gene>
<protein>
    <recommendedName>
        <fullName evidence="2">AH domain-containing protein</fullName>
    </recommendedName>
</protein>
<dbReference type="InterPro" id="IPR027267">
    <property type="entry name" value="AH/BAR_dom_sf"/>
</dbReference>
<dbReference type="Pfam" id="PF06456">
    <property type="entry name" value="Arfaptin"/>
    <property type="match status" value="2"/>
</dbReference>
<dbReference type="PANTHER" id="PTHR12141">
    <property type="entry name" value="ARFAPTIN-RELATED"/>
    <property type="match status" value="1"/>
</dbReference>
<comment type="caution">
    <text evidence="3">The sequence shown here is derived from an EMBL/GenBank/DDBJ whole genome shotgun (WGS) entry which is preliminary data.</text>
</comment>
<evidence type="ECO:0000259" key="2">
    <source>
        <dbReference type="PROSITE" id="PS50870"/>
    </source>
</evidence>
<dbReference type="PANTHER" id="PTHR12141:SF5">
    <property type="entry name" value="ARFAPTIN"/>
    <property type="match status" value="1"/>
</dbReference>
<name>A0ABN8QE98_9CNID</name>
<dbReference type="EMBL" id="CALNXK010000124">
    <property type="protein sequence ID" value="CAH3162859.1"/>
    <property type="molecule type" value="Genomic_DNA"/>
</dbReference>
<proteinExistence type="predicted"/>
<reference evidence="3 4" key="1">
    <citation type="submission" date="2022-05" db="EMBL/GenBank/DDBJ databases">
        <authorList>
            <consortium name="Genoscope - CEA"/>
            <person name="William W."/>
        </authorList>
    </citation>
    <scope>NUCLEOTIDE SEQUENCE [LARGE SCALE GENOMIC DNA]</scope>
</reference>